<feature type="region of interest" description="Disordered" evidence="3">
    <location>
        <begin position="323"/>
        <end position="346"/>
    </location>
</feature>
<keyword evidence="8" id="KW-1185">Reference proteome</keyword>
<evidence type="ECO:0000313" key="8">
    <source>
        <dbReference type="Proteomes" id="UP001321749"/>
    </source>
</evidence>
<dbReference type="Gene3D" id="3.40.50.1820">
    <property type="entry name" value="alpha/beta hydrolase"/>
    <property type="match status" value="1"/>
</dbReference>
<gene>
    <name evidence="7" type="ORF">QBC42DRAFT_332991</name>
</gene>
<dbReference type="InterPro" id="IPR027417">
    <property type="entry name" value="P-loop_NTPase"/>
</dbReference>
<feature type="domain" description="DUF7791" evidence="6">
    <location>
        <begin position="733"/>
        <end position="866"/>
    </location>
</feature>
<dbReference type="EMBL" id="MU864936">
    <property type="protein sequence ID" value="KAK4465805.1"/>
    <property type="molecule type" value="Genomic_DNA"/>
</dbReference>
<dbReference type="SUPFAM" id="SSF52540">
    <property type="entry name" value="P-loop containing nucleoside triphosphate hydrolases"/>
    <property type="match status" value="1"/>
</dbReference>
<feature type="compositionally biased region" description="Low complexity" evidence="3">
    <location>
        <begin position="323"/>
        <end position="335"/>
    </location>
</feature>
<proteinExistence type="inferred from homology"/>
<feature type="domain" description="DUF676" evidence="4">
    <location>
        <begin position="71"/>
        <end position="207"/>
    </location>
</feature>
<dbReference type="InterPro" id="IPR029058">
    <property type="entry name" value="AB_hydrolase_fold"/>
</dbReference>
<evidence type="ECO:0000313" key="7">
    <source>
        <dbReference type="EMBL" id="KAK4465805.1"/>
    </source>
</evidence>
<name>A0AAV9HXU5_9PEZI</name>
<accession>A0AAV9HXU5</accession>
<keyword evidence="2" id="KW-0677">Repeat</keyword>
<dbReference type="InterPro" id="IPR056884">
    <property type="entry name" value="NPHP3-like_N"/>
</dbReference>
<feature type="compositionally biased region" description="Polar residues" evidence="3">
    <location>
        <begin position="336"/>
        <end position="346"/>
    </location>
</feature>
<dbReference type="Pfam" id="PF24883">
    <property type="entry name" value="NPHP3_N"/>
    <property type="match status" value="1"/>
</dbReference>
<reference evidence="7" key="1">
    <citation type="journal article" date="2023" name="Mol. Phylogenet. Evol.">
        <title>Genome-scale phylogeny and comparative genomics of the fungal order Sordariales.</title>
        <authorList>
            <person name="Hensen N."/>
            <person name="Bonometti L."/>
            <person name="Westerberg I."/>
            <person name="Brannstrom I.O."/>
            <person name="Guillou S."/>
            <person name="Cros-Aarteil S."/>
            <person name="Calhoun S."/>
            <person name="Haridas S."/>
            <person name="Kuo A."/>
            <person name="Mondo S."/>
            <person name="Pangilinan J."/>
            <person name="Riley R."/>
            <person name="LaButti K."/>
            <person name="Andreopoulos B."/>
            <person name="Lipzen A."/>
            <person name="Chen C."/>
            <person name="Yan M."/>
            <person name="Daum C."/>
            <person name="Ng V."/>
            <person name="Clum A."/>
            <person name="Steindorff A."/>
            <person name="Ohm R.A."/>
            <person name="Martin F."/>
            <person name="Silar P."/>
            <person name="Natvig D.O."/>
            <person name="Lalanne C."/>
            <person name="Gautier V."/>
            <person name="Ament-Velasquez S.L."/>
            <person name="Kruys A."/>
            <person name="Hutchinson M.I."/>
            <person name="Powell A.J."/>
            <person name="Barry K."/>
            <person name="Miller A.N."/>
            <person name="Grigoriev I.V."/>
            <person name="Debuchy R."/>
            <person name="Gladieux P."/>
            <person name="Hiltunen Thoren M."/>
            <person name="Johannesson H."/>
        </authorList>
    </citation>
    <scope>NUCLEOTIDE SEQUENCE</scope>
    <source>
        <strain evidence="7">PSN324</strain>
    </source>
</reference>
<feature type="domain" description="Nephrocystin 3-like N-terminal" evidence="5">
    <location>
        <begin position="421"/>
        <end position="571"/>
    </location>
</feature>
<dbReference type="InterPro" id="IPR007751">
    <property type="entry name" value="DUF676_lipase-like"/>
</dbReference>
<reference evidence="7" key="2">
    <citation type="submission" date="2023-06" db="EMBL/GenBank/DDBJ databases">
        <authorList>
            <consortium name="Lawrence Berkeley National Laboratory"/>
            <person name="Mondo S.J."/>
            <person name="Hensen N."/>
            <person name="Bonometti L."/>
            <person name="Westerberg I."/>
            <person name="Brannstrom I.O."/>
            <person name="Guillou S."/>
            <person name="Cros-Aarteil S."/>
            <person name="Calhoun S."/>
            <person name="Haridas S."/>
            <person name="Kuo A."/>
            <person name="Pangilinan J."/>
            <person name="Riley R."/>
            <person name="Labutti K."/>
            <person name="Andreopoulos B."/>
            <person name="Lipzen A."/>
            <person name="Chen C."/>
            <person name="Yanf M."/>
            <person name="Daum C."/>
            <person name="Ng V."/>
            <person name="Clum A."/>
            <person name="Steindorff A."/>
            <person name="Ohm R."/>
            <person name="Martin F."/>
            <person name="Silar P."/>
            <person name="Natvig D."/>
            <person name="Lalanne C."/>
            <person name="Gautier V."/>
            <person name="Ament-Velasquez S.L."/>
            <person name="Kruys A."/>
            <person name="Hutchinson M.I."/>
            <person name="Powell A.J."/>
            <person name="Barry K."/>
            <person name="Miller A.N."/>
            <person name="Grigoriev I.V."/>
            <person name="Debuchy R."/>
            <person name="Gladieux P."/>
            <person name="Thoren M.H."/>
            <person name="Johannesson H."/>
        </authorList>
    </citation>
    <scope>NUCLEOTIDE SEQUENCE</scope>
    <source>
        <strain evidence="7">PSN324</strain>
    </source>
</reference>
<feature type="region of interest" description="Disordered" evidence="3">
    <location>
        <begin position="1"/>
        <end position="49"/>
    </location>
</feature>
<dbReference type="PANTHER" id="PTHR10039:SF5">
    <property type="entry name" value="NACHT DOMAIN-CONTAINING PROTEIN"/>
    <property type="match status" value="1"/>
</dbReference>
<evidence type="ECO:0000259" key="4">
    <source>
        <dbReference type="Pfam" id="PF05057"/>
    </source>
</evidence>
<evidence type="ECO:0000256" key="3">
    <source>
        <dbReference type="SAM" id="MobiDB-lite"/>
    </source>
</evidence>
<dbReference type="PANTHER" id="PTHR10039">
    <property type="entry name" value="AMELOGENIN"/>
    <property type="match status" value="1"/>
</dbReference>
<evidence type="ECO:0000259" key="5">
    <source>
        <dbReference type="Pfam" id="PF24883"/>
    </source>
</evidence>
<sequence>MGNAESSQATSGSGQASSVSSQASSVSSQTFSESTPPSPRSSQSSLQSSQEVPQSSCTVLVPGGQNCNLDVVFVHGLRGHPIDTWSVDNVCWPRDLLKDDFPDARIISYGYDANIDNLGSNASQNGIFGHCQNLAARLAHLRYSAPDRPIIWIGHSLGGLVIKDAIISTNGHHLNERFEDYGRLYSSTIGVIFFGTPHSGSDGERLGQIVANIAKLVRKQPNSQLLATLAPDSHILEQQRDGFMTVTKDIPVVCFAEEIPWLNFGLIVPKSSALYTGFLVRPLSIHANHMNMVKFANNSSPGYIHTVGQMHWILQKFNEKQQQQQQQQQQQAWQQTPAVSQQRHWSPSPVNVQINNLLSQNSIDLRESPQQLHWQPKDILNLLWFDSIDRRDDAIKVPHQSTFSWIFGPFRPSSRKDPKPSSFVSWLAGGDKQAFWISGKPGSGKSTLMKSLYRGPCLRDRLNIWSKGKEVLLCGFFMTELGDPLQRSREGMLRTLLYRLINKKNELAEIAYPSLAHLPGPPSSLPAEFLSWDELKIALNKVLDHTQKEGWKVCIFVDGLDECRSDTKVENYTRDDMDELEWQSQADSCSVARNLVAENCREIVNYFVDELSQRPGLKLCVSSREITIFEENFAAFPRIRMHKHTQNDIKAYCSSTLSLRILGKVRAELIGKIVEQSDGVFLWVELVTKRINSMMEDDCEMADILKALDGLPRDLQGHDGLYMRMMNGLKATPDYLLESSRVLRLVLAASHWNKLDVRVASYALQHWENGRINVTKVKEAKINLASPIDLTELRERFQRRIKAHFGGLLECEAPEYKIEFVHKTAKDFVLRKTTWKEIFGQGDYDPNFDPDLALLAGHVMFIKTLGTKMVANSKTRAEFGSSYIWAMDAMHYAELVDSAMDAMHYADLVDSPACPHLKSYIGLVDELDRTMTSIAKLITPCAHTLENPQFEWPHYGPNHDPPLSLFGSGDHDPLGDRAQTFLDLAALGNLSRYIEQRLSDKNDFDRKRSATWLLYRILTFPVRHSEAHTSSKWTKAESVRRYTPIGCRLVNRRMMEVIIVHARRNLNISPLVHWWGTFLVLGWFCFPDPDYKPPLAEIGVVDHAPILRQNQVRWINFLKLLVQSEPDLSELQWRWAHEIHGLHKLLAKIPDDVKSEMELDSWLWPVLEPREKPGTCSYLLAAVSEGSETV</sequence>
<dbReference type="AlphaFoldDB" id="A0AAV9HXU5"/>
<evidence type="ECO:0008006" key="9">
    <source>
        <dbReference type="Google" id="ProtNLM"/>
    </source>
</evidence>
<dbReference type="SUPFAM" id="SSF53474">
    <property type="entry name" value="alpha/beta-Hydrolases"/>
    <property type="match status" value="1"/>
</dbReference>
<dbReference type="Proteomes" id="UP001321749">
    <property type="component" value="Unassembled WGS sequence"/>
</dbReference>
<dbReference type="Gene3D" id="3.40.50.300">
    <property type="entry name" value="P-loop containing nucleotide triphosphate hydrolases"/>
    <property type="match status" value="1"/>
</dbReference>
<comment type="similarity">
    <text evidence="1">Belongs to the putative lipase ROG1 family.</text>
</comment>
<protein>
    <recommendedName>
        <fullName evidence="9">NACHT domain-containing protein</fullName>
    </recommendedName>
</protein>
<evidence type="ECO:0000259" key="6">
    <source>
        <dbReference type="Pfam" id="PF25053"/>
    </source>
</evidence>
<evidence type="ECO:0000256" key="1">
    <source>
        <dbReference type="ARBA" id="ARBA00007920"/>
    </source>
</evidence>
<dbReference type="Pfam" id="PF05057">
    <property type="entry name" value="DUF676"/>
    <property type="match status" value="1"/>
</dbReference>
<evidence type="ECO:0000256" key="2">
    <source>
        <dbReference type="ARBA" id="ARBA00022737"/>
    </source>
</evidence>
<dbReference type="InterPro" id="IPR056693">
    <property type="entry name" value="DUF7791"/>
</dbReference>
<dbReference type="Pfam" id="PF25053">
    <property type="entry name" value="DUF7791"/>
    <property type="match status" value="1"/>
</dbReference>
<comment type="caution">
    <text evidence="7">The sequence shown here is derived from an EMBL/GenBank/DDBJ whole genome shotgun (WGS) entry which is preliminary data.</text>
</comment>
<organism evidence="7 8">
    <name type="scientific">Cladorrhinum samala</name>
    <dbReference type="NCBI Taxonomy" id="585594"/>
    <lineage>
        <taxon>Eukaryota</taxon>
        <taxon>Fungi</taxon>
        <taxon>Dikarya</taxon>
        <taxon>Ascomycota</taxon>
        <taxon>Pezizomycotina</taxon>
        <taxon>Sordariomycetes</taxon>
        <taxon>Sordariomycetidae</taxon>
        <taxon>Sordariales</taxon>
        <taxon>Podosporaceae</taxon>
        <taxon>Cladorrhinum</taxon>
    </lineage>
</organism>